<dbReference type="AlphaFoldDB" id="A0AAD6MWR0"/>
<reference evidence="1" key="2">
    <citation type="submission" date="2023-01" db="EMBL/GenBank/DDBJ databases">
        <authorList>
            <person name="Petersen C."/>
        </authorList>
    </citation>
    <scope>NUCLEOTIDE SEQUENCE</scope>
    <source>
        <strain evidence="1">IBT 17514</strain>
    </source>
</reference>
<evidence type="ECO:0000313" key="1">
    <source>
        <dbReference type="EMBL" id="KAJ5727814.1"/>
    </source>
</evidence>
<keyword evidence="2" id="KW-1185">Reference proteome</keyword>
<dbReference type="EMBL" id="JAQJAN010000006">
    <property type="protein sequence ID" value="KAJ5727814.1"/>
    <property type="molecule type" value="Genomic_DNA"/>
</dbReference>
<accession>A0AAD6MWR0</accession>
<name>A0AAD6MWR0_9EURO</name>
<comment type="caution">
    <text evidence="1">The sequence shown here is derived from an EMBL/GenBank/DDBJ whole genome shotgun (WGS) entry which is preliminary data.</text>
</comment>
<proteinExistence type="predicted"/>
<dbReference type="Proteomes" id="UP001215712">
    <property type="component" value="Unassembled WGS sequence"/>
</dbReference>
<sequence length="162" mass="16788">MNYLTDYNDCTDYPGYTDLPPDYTPYMPDVTETAGGTETFAGAPVTPAPTMPSYSMDMPPASIESVLATAIPASFLSEMSNPSAVSSVVSEIQHGNLPTWYQNLPGSVKSWLMEHYATGSMPTATDGVSGSQAQGHNAAAPSGLAATSLLCAACILAAAVIL</sequence>
<protein>
    <submittedName>
        <fullName evidence="1">Uncharacterized protein</fullName>
    </submittedName>
</protein>
<reference evidence="1" key="1">
    <citation type="journal article" date="2023" name="IMA Fungus">
        <title>Comparative genomic study of the Penicillium genus elucidates a diverse pangenome and 15 lateral gene transfer events.</title>
        <authorList>
            <person name="Petersen C."/>
            <person name="Sorensen T."/>
            <person name="Nielsen M.R."/>
            <person name="Sondergaard T.E."/>
            <person name="Sorensen J.L."/>
            <person name="Fitzpatrick D.A."/>
            <person name="Frisvad J.C."/>
            <person name="Nielsen K.L."/>
        </authorList>
    </citation>
    <scope>NUCLEOTIDE SEQUENCE</scope>
    <source>
        <strain evidence="1">IBT 17514</strain>
    </source>
</reference>
<evidence type="ECO:0000313" key="2">
    <source>
        <dbReference type="Proteomes" id="UP001215712"/>
    </source>
</evidence>
<gene>
    <name evidence="1" type="ORF">N7493_005634</name>
</gene>
<organism evidence="1 2">
    <name type="scientific">Penicillium malachiteum</name>
    <dbReference type="NCBI Taxonomy" id="1324776"/>
    <lineage>
        <taxon>Eukaryota</taxon>
        <taxon>Fungi</taxon>
        <taxon>Dikarya</taxon>
        <taxon>Ascomycota</taxon>
        <taxon>Pezizomycotina</taxon>
        <taxon>Eurotiomycetes</taxon>
        <taxon>Eurotiomycetidae</taxon>
        <taxon>Eurotiales</taxon>
        <taxon>Aspergillaceae</taxon>
        <taxon>Penicillium</taxon>
    </lineage>
</organism>